<protein>
    <submittedName>
        <fullName evidence="1">Uncharacterized protein</fullName>
    </submittedName>
</protein>
<dbReference type="RefSeq" id="WP_268059240.1">
    <property type="nucleotide sequence ID" value="NZ_JAPOHA010000018.1"/>
</dbReference>
<reference evidence="1 2" key="1">
    <citation type="submission" date="2022-11" db="EMBL/GenBank/DDBJ databases">
        <authorList>
            <person name="Caiyu Z."/>
        </authorList>
    </citation>
    <scope>NUCLEOTIDE SEQUENCE [LARGE SCALE GENOMIC DNA]</scope>
    <source>
        <strain evidence="1 2">YR-4</strain>
    </source>
</reference>
<dbReference type="Proteomes" id="UP001082703">
    <property type="component" value="Unassembled WGS sequence"/>
</dbReference>
<dbReference type="InterPro" id="IPR036614">
    <property type="entry name" value="RusA-like_sf"/>
</dbReference>
<organism evidence="1 2">
    <name type="scientific">Caproiciproducens galactitolivorans</name>
    <dbReference type="NCBI Taxonomy" id="642589"/>
    <lineage>
        <taxon>Bacteria</taxon>
        <taxon>Bacillati</taxon>
        <taxon>Bacillota</taxon>
        <taxon>Clostridia</taxon>
        <taxon>Eubacteriales</taxon>
        <taxon>Acutalibacteraceae</taxon>
        <taxon>Caproiciproducens</taxon>
    </lineage>
</organism>
<evidence type="ECO:0000313" key="1">
    <source>
        <dbReference type="EMBL" id="MCY1715203.1"/>
    </source>
</evidence>
<proteinExistence type="predicted"/>
<comment type="caution">
    <text evidence="1">The sequence shown here is derived from an EMBL/GenBank/DDBJ whole genome shotgun (WGS) entry which is preliminary data.</text>
</comment>
<evidence type="ECO:0000313" key="2">
    <source>
        <dbReference type="Proteomes" id="UP001082703"/>
    </source>
</evidence>
<name>A0ABT4BWD1_9FIRM</name>
<dbReference type="SUPFAM" id="SSF103084">
    <property type="entry name" value="Holliday junction resolvase RusA"/>
    <property type="match status" value="1"/>
</dbReference>
<gene>
    <name evidence="1" type="ORF">OUY18_13190</name>
</gene>
<dbReference type="Gene3D" id="3.30.1330.70">
    <property type="entry name" value="Holliday junction resolvase RusA"/>
    <property type="match status" value="1"/>
</dbReference>
<sequence>MKFTIPYPKTKSGMKRFCKEFGLNAIYAGKHWSKRQADSQFWHNTVHAALMEQRIPRRMYEKPVAITFYWNDRMDCTNHAYIGKMIEDALKGWIIQDDDRRFVKEIRHKFYDQDCITVEITEVK</sequence>
<dbReference type="EMBL" id="JAPOHA010000018">
    <property type="protein sequence ID" value="MCY1715203.1"/>
    <property type="molecule type" value="Genomic_DNA"/>
</dbReference>
<accession>A0ABT4BWD1</accession>
<keyword evidence="2" id="KW-1185">Reference proteome</keyword>